<feature type="region of interest" description="Disordered" evidence="1">
    <location>
        <begin position="702"/>
        <end position="722"/>
    </location>
</feature>
<reference evidence="3" key="1">
    <citation type="submission" date="2017-08" db="EMBL/GenBank/DDBJ databases">
        <authorList>
            <person name="Polle J.E."/>
            <person name="Barry K."/>
            <person name="Cushman J."/>
            <person name="Schmutz J."/>
            <person name="Tran D."/>
            <person name="Hathwaick L.T."/>
            <person name="Yim W.C."/>
            <person name="Jenkins J."/>
            <person name="Mckie-Krisberg Z.M."/>
            <person name="Prochnik S."/>
            <person name="Lindquist E."/>
            <person name="Dockter R.B."/>
            <person name="Adam C."/>
            <person name="Molina H."/>
            <person name="Bunkerborg J."/>
            <person name="Jin E."/>
            <person name="Buchheim M."/>
            <person name="Magnuson J."/>
        </authorList>
    </citation>
    <scope>NUCLEOTIDE SEQUENCE</scope>
    <source>
        <strain evidence="3">CCAP 19/18</strain>
    </source>
</reference>
<protein>
    <submittedName>
        <fullName evidence="3">Uncharacterized protein</fullName>
    </submittedName>
</protein>
<feature type="transmembrane region" description="Helical" evidence="2">
    <location>
        <begin position="192"/>
        <end position="213"/>
    </location>
</feature>
<feature type="compositionally biased region" description="Polar residues" evidence="1">
    <location>
        <begin position="920"/>
        <end position="929"/>
    </location>
</feature>
<keyword evidence="4" id="KW-1185">Reference proteome</keyword>
<evidence type="ECO:0000313" key="4">
    <source>
        <dbReference type="Proteomes" id="UP000815325"/>
    </source>
</evidence>
<gene>
    <name evidence="3" type="ORF">DUNSADRAFT_11980</name>
</gene>
<comment type="caution">
    <text evidence="3">The sequence shown here is derived from an EMBL/GenBank/DDBJ whole genome shotgun (WGS) entry which is preliminary data.</text>
</comment>
<dbReference type="Proteomes" id="UP000815325">
    <property type="component" value="Unassembled WGS sequence"/>
</dbReference>
<evidence type="ECO:0000313" key="3">
    <source>
        <dbReference type="EMBL" id="KAF5832223.1"/>
    </source>
</evidence>
<proteinExistence type="predicted"/>
<sequence>MEGPIKSVVGALGVPLLHRVMQQSATLPDGFRGSGNKDNYYAWTWDTYHRGFMRPAVVIAVVHLLLILRDLEGTVQRLVNLTMLLQMICLFVLTLKLPPNWKIQAHVWARWVVVSFVLGRIFMTWVLTLSDEHPGQAVVRLCEKWLDTVTNIGITVPALALSNFTTGAWLVFLGLHISASAPFYVKWLNYSAAWAVFKDVVIQCLGLLVYAIMERNKSSAFVKSGEQALRKKLATLADVPLHVGGVASDSAATPKQDTLAVPSTKQSIGAAERSSSVQELDQSAPCLQIASQRMYTSRLKKKKVMLKVHCDIEPNKLLAGFDSGLLQSFLKSSLQGSLIVESAVRRGCIIVSIDLCEPMRIDDEASLLSSSATEHEVASKVAGSMLKWLHASHAQGLKDGTLLSIQVNNFTFKGCWDASTNSVRLEGMDTLPTKKQYSITQSQPAVLLPAFQPMQQQQSSSVCFLANVSSPKADELVGWQGNGATSHAVQGVGKGEGGVLQLLAHTRGMFLPLEVAEVGRAANGDRTVQVCVSLPPGMHMHGECLRLELELVKKSTLLSSSSVLLLGSHLSEALHDLKGWAVSTAHAPEAVGVFLEDLAEFLSFQGLVAPSPISTVESGSSSHSSSTDMPSEKSLLSVLKAEAQTSEMLNMMAEVGLELLQHAVSWGMAALAQQLLTGLMAVPLCVPFQALACGKLPHTHPFTKEGTQQRQQQHQQQQVQEQRKELGNATVCELDQHVQQPSSETAAASDVQLSDDSVQGQDRDCLAAAGLASPCSSRTLITCALLSYDKQCLARVLEWGRMYGGLHGFAWPWSAVDASGYSPLQIMQRLPAGHAVLEQLLADPTTRPAALHAQDLAHQASGPAERDSAKSAAHPSSVRAQRHPGSVGSSSRQGDELAGGKVQAGSSKAEKEEGSAVGHPTSSPQPAPTSDTCHKCAFPNCVLKVALKALVLGFGNHGDITEADFRDWCFKSTTGYANVWCCLVVLLASYTLVTCLSRGLLLNAVALCLYPVFMSLALFAESTRMRKVYMNCGKTMLWAVGFIFSVGFLPSLLAQKLALMRLDWAVEVVLYRLVYQVQLKDLLLERMISCVNNTCMYARLGFSFPLGRALTLSLCSLLVGLALDVRNRCIFLKFHALSAAGLDGSHGKVAQVQQAFKC</sequence>
<keyword evidence="2" id="KW-0472">Membrane</keyword>
<feature type="transmembrane region" description="Helical" evidence="2">
    <location>
        <begin position="107"/>
        <end position="128"/>
    </location>
</feature>
<feature type="transmembrane region" description="Helical" evidence="2">
    <location>
        <begin position="975"/>
        <end position="993"/>
    </location>
</feature>
<feature type="region of interest" description="Disordered" evidence="1">
    <location>
        <begin position="858"/>
        <end position="929"/>
    </location>
</feature>
<feature type="transmembrane region" description="Helical" evidence="2">
    <location>
        <begin position="1106"/>
        <end position="1125"/>
    </location>
</feature>
<keyword evidence="2" id="KW-0812">Transmembrane</keyword>
<organism evidence="3 4">
    <name type="scientific">Dunaliella salina</name>
    <name type="common">Green alga</name>
    <name type="synonym">Protococcus salinus</name>
    <dbReference type="NCBI Taxonomy" id="3046"/>
    <lineage>
        <taxon>Eukaryota</taxon>
        <taxon>Viridiplantae</taxon>
        <taxon>Chlorophyta</taxon>
        <taxon>core chlorophytes</taxon>
        <taxon>Chlorophyceae</taxon>
        <taxon>CS clade</taxon>
        <taxon>Chlamydomonadales</taxon>
        <taxon>Dunaliellaceae</taxon>
        <taxon>Dunaliella</taxon>
    </lineage>
</organism>
<evidence type="ECO:0000256" key="1">
    <source>
        <dbReference type="SAM" id="MobiDB-lite"/>
    </source>
</evidence>
<feature type="transmembrane region" description="Helical" evidence="2">
    <location>
        <begin position="1032"/>
        <end position="1053"/>
    </location>
</feature>
<feature type="transmembrane region" description="Helical" evidence="2">
    <location>
        <begin position="52"/>
        <end position="71"/>
    </location>
</feature>
<evidence type="ECO:0000256" key="2">
    <source>
        <dbReference type="SAM" id="Phobius"/>
    </source>
</evidence>
<feature type="transmembrane region" description="Helical" evidence="2">
    <location>
        <begin position="999"/>
        <end position="1020"/>
    </location>
</feature>
<dbReference type="EMBL" id="MU069889">
    <property type="protein sequence ID" value="KAF5832223.1"/>
    <property type="molecule type" value="Genomic_DNA"/>
</dbReference>
<accession>A0ABQ7GC84</accession>
<feature type="transmembrane region" description="Helical" evidence="2">
    <location>
        <begin position="149"/>
        <end position="172"/>
    </location>
</feature>
<feature type="transmembrane region" description="Helical" evidence="2">
    <location>
        <begin position="78"/>
        <end position="95"/>
    </location>
</feature>
<keyword evidence="2" id="KW-1133">Transmembrane helix</keyword>
<feature type="compositionally biased region" description="Low complexity" evidence="1">
    <location>
        <begin position="708"/>
        <end position="720"/>
    </location>
</feature>
<name>A0ABQ7GC84_DUNSA</name>